<dbReference type="InterPro" id="IPR029787">
    <property type="entry name" value="Nucleotide_cyclase"/>
</dbReference>
<evidence type="ECO:0000313" key="3">
    <source>
        <dbReference type="Proteomes" id="UP001064971"/>
    </source>
</evidence>
<dbReference type="Pfam" id="PF13185">
    <property type="entry name" value="GAF_2"/>
    <property type="match status" value="1"/>
</dbReference>
<proteinExistence type="predicted"/>
<dbReference type="Gene3D" id="3.30.450.40">
    <property type="match status" value="1"/>
</dbReference>
<dbReference type="PROSITE" id="PS50887">
    <property type="entry name" value="GGDEF"/>
    <property type="match status" value="1"/>
</dbReference>
<dbReference type="SUPFAM" id="SSF55073">
    <property type="entry name" value="Nucleotide cyclase"/>
    <property type="match status" value="1"/>
</dbReference>
<dbReference type="PANTHER" id="PTHR45138">
    <property type="entry name" value="REGULATORY COMPONENTS OF SENSORY TRANSDUCTION SYSTEM"/>
    <property type="match status" value="1"/>
</dbReference>
<dbReference type="InterPro" id="IPR029016">
    <property type="entry name" value="GAF-like_dom_sf"/>
</dbReference>
<dbReference type="InterPro" id="IPR000160">
    <property type="entry name" value="GGDEF_dom"/>
</dbReference>
<keyword evidence="3" id="KW-1185">Reference proteome</keyword>
<sequence>MPAPTPFARYHQLVQVLAALARSSRDVGAVVQTVHRQSETLFSTHVTLLALLASPAQWVWELYEGRQHTTSRLPVYEEGIVEQVLCHGPLSIPDLEAYQVANPVRVRRVLSPDEIVLDDHLPGDDPESVRSLLLVPLEIGGERVGVLSLQSYRTGAFDETDLLFLELLGQHVSIALENARWHAQLERATLTDPLTGLPNRRAFNAHAGRALDAARAGGEVTTLVLVDVERFKAVNDAFGHDVGDEVLITVAGVLGRALPPGGEAFRLGGDEFALLVPGTRPEVTRQVAGLNAALRGAPWPPGVGPVCLNAGATGARPGDTLSGWLRRADQRMYRAKRGCADRAGTRWGLDFGPPPG</sequence>
<dbReference type="PANTHER" id="PTHR45138:SF9">
    <property type="entry name" value="DIGUANYLATE CYCLASE DGCM-RELATED"/>
    <property type="match status" value="1"/>
</dbReference>
<dbReference type="Proteomes" id="UP001064971">
    <property type="component" value="Plasmid pDAETH-1"/>
</dbReference>
<dbReference type="InterPro" id="IPR050469">
    <property type="entry name" value="Diguanylate_Cyclase"/>
</dbReference>
<dbReference type="RefSeq" id="WP_264777798.1">
    <property type="nucleotide sequence ID" value="NZ_AP026561.1"/>
</dbReference>
<dbReference type="NCBIfam" id="TIGR00254">
    <property type="entry name" value="GGDEF"/>
    <property type="match status" value="1"/>
</dbReference>
<dbReference type="SMART" id="SM00065">
    <property type="entry name" value="GAF"/>
    <property type="match status" value="1"/>
</dbReference>
<dbReference type="SUPFAM" id="SSF55781">
    <property type="entry name" value="GAF domain-like"/>
    <property type="match status" value="1"/>
</dbReference>
<protein>
    <recommendedName>
        <fullName evidence="1">GGDEF domain-containing protein</fullName>
    </recommendedName>
</protein>
<evidence type="ECO:0000313" key="2">
    <source>
        <dbReference type="EMBL" id="BDP43297.1"/>
    </source>
</evidence>
<keyword evidence="2" id="KW-0614">Plasmid</keyword>
<reference evidence="2" key="1">
    <citation type="submission" date="2022-07" db="EMBL/GenBank/DDBJ databases">
        <title>Complete Genome Sequence of the Radioresistant Bacterium Deinococcus aetherius ST0316, Isolated from the Air Dust collected in Lower Stratosphere above Japan.</title>
        <authorList>
            <person name="Satoh K."/>
            <person name="Hagiwara K."/>
            <person name="Katsumata K."/>
            <person name="Kubo A."/>
            <person name="Yokobori S."/>
            <person name="Yamagishi A."/>
            <person name="Oono Y."/>
            <person name="Narumi I."/>
        </authorList>
    </citation>
    <scope>NUCLEOTIDE SEQUENCE</scope>
    <source>
        <strain evidence="2">ST0316</strain>
        <plasmid evidence="2">pDAETH-1</plasmid>
    </source>
</reference>
<dbReference type="SMART" id="SM00267">
    <property type="entry name" value="GGDEF"/>
    <property type="match status" value="1"/>
</dbReference>
<geneLocation type="plasmid" evidence="2 3">
    <name>pDAETH-1</name>
</geneLocation>
<dbReference type="Pfam" id="PF00990">
    <property type="entry name" value="GGDEF"/>
    <property type="match status" value="1"/>
</dbReference>
<organism evidence="2 3">
    <name type="scientific">Deinococcus aetherius</name>
    <dbReference type="NCBI Taxonomy" id="200252"/>
    <lineage>
        <taxon>Bacteria</taxon>
        <taxon>Thermotogati</taxon>
        <taxon>Deinococcota</taxon>
        <taxon>Deinococci</taxon>
        <taxon>Deinococcales</taxon>
        <taxon>Deinococcaceae</taxon>
        <taxon>Deinococcus</taxon>
    </lineage>
</organism>
<feature type="domain" description="GGDEF" evidence="1">
    <location>
        <begin position="219"/>
        <end position="349"/>
    </location>
</feature>
<dbReference type="EMBL" id="AP026561">
    <property type="protein sequence ID" value="BDP43297.1"/>
    <property type="molecule type" value="Genomic_DNA"/>
</dbReference>
<evidence type="ECO:0000259" key="1">
    <source>
        <dbReference type="PROSITE" id="PS50887"/>
    </source>
</evidence>
<dbReference type="Gene3D" id="3.30.70.270">
    <property type="match status" value="1"/>
</dbReference>
<dbReference type="CDD" id="cd01949">
    <property type="entry name" value="GGDEF"/>
    <property type="match status" value="1"/>
</dbReference>
<gene>
    <name evidence="2" type="ORF">DAETH_32660</name>
</gene>
<accession>A0ABM8AHL1</accession>
<name>A0ABM8AHL1_9DEIO</name>
<dbReference type="InterPro" id="IPR043128">
    <property type="entry name" value="Rev_trsase/Diguanyl_cyclase"/>
</dbReference>
<dbReference type="InterPro" id="IPR003018">
    <property type="entry name" value="GAF"/>
</dbReference>